<comment type="caution">
    <text evidence="1">The sequence shown here is derived from an EMBL/GenBank/DDBJ whole genome shotgun (WGS) entry which is preliminary data.</text>
</comment>
<gene>
    <name evidence="1" type="ORF">A3Q56_01950</name>
</gene>
<accession>A0A177BA17</accession>
<proteinExistence type="predicted"/>
<protein>
    <submittedName>
        <fullName evidence="1">Uncharacterized protein</fullName>
    </submittedName>
</protein>
<dbReference type="AlphaFoldDB" id="A0A177BA17"/>
<evidence type="ECO:0000313" key="1">
    <source>
        <dbReference type="EMBL" id="OAF70284.1"/>
    </source>
</evidence>
<dbReference type="EMBL" id="LWCA01000166">
    <property type="protein sequence ID" value="OAF70284.1"/>
    <property type="molecule type" value="Genomic_DNA"/>
</dbReference>
<sequence>MIIYYSERIGGLAVRFKLTKLNSPKESTTVDNYTQIYWIETDEKIFETKKNCLLKLAMGDRSRLRLKRCGSAQSYAAIKKELHS</sequence>
<evidence type="ECO:0000313" key="2">
    <source>
        <dbReference type="Proteomes" id="UP000078046"/>
    </source>
</evidence>
<organism evidence="1 2">
    <name type="scientific">Intoshia linei</name>
    <dbReference type="NCBI Taxonomy" id="1819745"/>
    <lineage>
        <taxon>Eukaryota</taxon>
        <taxon>Metazoa</taxon>
        <taxon>Spiralia</taxon>
        <taxon>Lophotrochozoa</taxon>
        <taxon>Mesozoa</taxon>
        <taxon>Orthonectida</taxon>
        <taxon>Rhopaluridae</taxon>
        <taxon>Intoshia</taxon>
    </lineage>
</organism>
<keyword evidence="2" id="KW-1185">Reference proteome</keyword>
<name>A0A177BA17_9BILA</name>
<dbReference type="Proteomes" id="UP000078046">
    <property type="component" value="Unassembled WGS sequence"/>
</dbReference>
<reference evidence="1 2" key="1">
    <citation type="submission" date="2016-04" db="EMBL/GenBank/DDBJ databases">
        <title>The genome of Intoshia linei affirms orthonectids as highly simplified spiralians.</title>
        <authorList>
            <person name="Mikhailov K.V."/>
            <person name="Slusarev G.S."/>
            <person name="Nikitin M.A."/>
            <person name="Logacheva M.D."/>
            <person name="Penin A."/>
            <person name="Aleoshin V."/>
            <person name="Panchin Y.V."/>
        </authorList>
    </citation>
    <scope>NUCLEOTIDE SEQUENCE [LARGE SCALE GENOMIC DNA]</scope>
    <source>
        <strain evidence="1">Intl2013</strain>
        <tissue evidence="1">Whole animal</tissue>
    </source>
</reference>